<evidence type="ECO:0000313" key="6">
    <source>
        <dbReference type="Proteomes" id="UP000001699"/>
    </source>
</evidence>
<evidence type="ECO:0000256" key="3">
    <source>
        <dbReference type="ARBA" id="ARBA00023002"/>
    </source>
</evidence>
<dbReference type="GO" id="GO:0071949">
    <property type="term" value="F:FAD binding"/>
    <property type="evidence" value="ECO:0007669"/>
    <property type="project" value="InterPro"/>
</dbReference>
<dbReference type="AlphaFoldDB" id="B0XWQ4"/>
<protein>
    <submittedName>
        <fullName evidence="5">Salicylate hydroxylase, putative</fullName>
    </submittedName>
</protein>
<keyword evidence="1" id="KW-0285">Flavoprotein</keyword>
<organism evidence="5 6">
    <name type="scientific">Aspergillus fumigatus (strain CBS 144.89 / FGSC A1163 / CEA10)</name>
    <name type="common">Neosartorya fumigata</name>
    <dbReference type="NCBI Taxonomy" id="451804"/>
    <lineage>
        <taxon>Eukaryota</taxon>
        <taxon>Fungi</taxon>
        <taxon>Dikarya</taxon>
        <taxon>Ascomycota</taxon>
        <taxon>Pezizomycotina</taxon>
        <taxon>Eurotiomycetes</taxon>
        <taxon>Eurotiomycetidae</taxon>
        <taxon>Eurotiales</taxon>
        <taxon>Aspergillaceae</taxon>
        <taxon>Aspergillus</taxon>
        <taxon>Aspergillus subgen. Fumigati</taxon>
    </lineage>
</organism>
<evidence type="ECO:0000256" key="2">
    <source>
        <dbReference type="ARBA" id="ARBA00022827"/>
    </source>
</evidence>
<dbReference type="Pfam" id="PF01494">
    <property type="entry name" value="FAD_binding_3"/>
    <property type="match status" value="1"/>
</dbReference>
<dbReference type="OrthoDB" id="417877at2759"/>
<dbReference type="PANTHER" id="PTHR46720:SF5">
    <property type="entry name" value="HYDROXYLASE, PUTATIVE (AFU_ORTHOLOGUE AFUA_3G01460)-RELATED"/>
    <property type="match status" value="1"/>
</dbReference>
<dbReference type="VEuPathDB" id="FungiDB:AFUB_046940"/>
<evidence type="ECO:0000259" key="4">
    <source>
        <dbReference type="Pfam" id="PF01494"/>
    </source>
</evidence>
<dbReference type="InterPro" id="IPR051104">
    <property type="entry name" value="FAD_monoxygenase"/>
</dbReference>
<dbReference type="GO" id="GO:0044550">
    <property type="term" value="P:secondary metabolite biosynthetic process"/>
    <property type="evidence" value="ECO:0007669"/>
    <property type="project" value="UniProtKB-ARBA"/>
</dbReference>
<feature type="domain" description="FAD-binding" evidence="4">
    <location>
        <begin position="161"/>
        <end position="363"/>
    </location>
</feature>
<evidence type="ECO:0000313" key="5">
    <source>
        <dbReference type="EMBL" id="EDP53513.1"/>
    </source>
</evidence>
<keyword evidence="3" id="KW-0560">Oxidoreductase</keyword>
<accession>B0XWQ4</accession>
<dbReference type="EMBL" id="DS499596">
    <property type="protein sequence ID" value="EDP53513.1"/>
    <property type="molecule type" value="Genomic_DNA"/>
</dbReference>
<dbReference type="PANTHER" id="PTHR46720">
    <property type="entry name" value="HYDROXYLASE, PUTATIVE (AFU_ORTHOLOGUE AFUA_3G01460)-RELATED"/>
    <property type="match status" value="1"/>
</dbReference>
<proteinExistence type="predicted"/>
<dbReference type="InterPro" id="IPR036188">
    <property type="entry name" value="FAD/NAD-bd_sf"/>
</dbReference>
<dbReference type="InterPro" id="IPR002938">
    <property type="entry name" value="FAD-bd"/>
</dbReference>
<dbReference type="PRINTS" id="PR00420">
    <property type="entry name" value="RNGMNOXGNASE"/>
</dbReference>
<dbReference type="HOGENOM" id="CLU_009665_6_3_1"/>
<evidence type="ECO:0000256" key="1">
    <source>
        <dbReference type="ARBA" id="ARBA00022630"/>
    </source>
</evidence>
<dbReference type="FunFam" id="3.50.50.60:FF:000153">
    <property type="entry name" value="Salicylate hydroxylase, putative"/>
    <property type="match status" value="1"/>
</dbReference>
<dbReference type="Proteomes" id="UP000001699">
    <property type="component" value="Unassembled WGS sequence"/>
</dbReference>
<reference evidence="5 6" key="1">
    <citation type="journal article" date="2008" name="PLoS Genet.">
        <title>Genomic islands in the pathogenic filamentous fungus Aspergillus fumigatus.</title>
        <authorList>
            <person name="Fedorova N.D."/>
            <person name="Khaldi N."/>
            <person name="Joardar V.S."/>
            <person name="Maiti R."/>
            <person name="Amedeo P."/>
            <person name="Anderson M.J."/>
            <person name="Crabtree J."/>
            <person name="Silva J.C."/>
            <person name="Badger J.H."/>
            <person name="Albarraq A."/>
            <person name="Angiuoli S."/>
            <person name="Bussey H."/>
            <person name="Bowyer P."/>
            <person name="Cotty P.J."/>
            <person name="Dyer P.S."/>
            <person name="Egan A."/>
            <person name="Galens K."/>
            <person name="Fraser-Liggett C.M."/>
            <person name="Haas B.J."/>
            <person name="Inman J.M."/>
            <person name="Kent R."/>
            <person name="Lemieux S."/>
            <person name="Malavazi I."/>
            <person name="Orvis J."/>
            <person name="Roemer T."/>
            <person name="Ronning C.M."/>
            <person name="Sundaram J.P."/>
            <person name="Sutton G."/>
            <person name="Turner G."/>
            <person name="Venter J.C."/>
            <person name="White O.R."/>
            <person name="Whitty B.R."/>
            <person name="Youngman P."/>
            <person name="Wolfe K.H."/>
            <person name="Goldman G.H."/>
            <person name="Wortman J.R."/>
            <person name="Jiang B."/>
            <person name="Denning D.W."/>
            <person name="Nierman W.C."/>
        </authorList>
    </citation>
    <scope>NUCLEOTIDE SEQUENCE [LARGE SCALE GENOMIC DNA]</scope>
    <source>
        <strain evidence="6">CBS 144.89 / FGSC A1163 / CEA10</strain>
    </source>
</reference>
<name>B0XWQ4_ASPFC</name>
<dbReference type="Pfam" id="PF13450">
    <property type="entry name" value="NAD_binding_8"/>
    <property type="match status" value="1"/>
</dbReference>
<dbReference type="PhylomeDB" id="B0XWQ4"/>
<gene>
    <name evidence="5" type="ORF">AFUB_046940</name>
</gene>
<sequence>MTSTEKQFTVAVVGGGIGGLALAAGLLRRNVPVQIYEAAPKFKEIGLGLTIGPAAHRAMPLIDPQIRHVYDSLITTHADSPGYERFKQTWFEVVWASGPRSGQVLMNLKALPSGQTTVRRADFLDALVGLVPPEIAHFGKRLIRLVESPTGVNLYFEDGTSASADVVVGCDGIHSKVKEFMLPDEYEQTMPRYSGMYGYRAVLDMETMVEAVGDHRARVATMYVGDGAYGISYPIMHAKKVNVGLYVLHDMWDDAAWVRQASRENMARDMKHMGEYVNRLVEWAIFDHPHLSTFARSRIAILGDAAHASTPHQGAGAGQAIEDAHVLAELLGDRRVIEARDVLAAFQAYDEVRRPRSQRVVTSSKENAYLLCLHLHGVEHDEEKLRTTFQERLRWLWDIDIQDQAERARRIMLKKMQNSSS</sequence>
<dbReference type="GO" id="GO:0016491">
    <property type="term" value="F:oxidoreductase activity"/>
    <property type="evidence" value="ECO:0007669"/>
    <property type="project" value="UniProtKB-KW"/>
</dbReference>
<dbReference type="SUPFAM" id="SSF51905">
    <property type="entry name" value="FAD/NAD(P)-binding domain"/>
    <property type="match status" value="1"/>
</dbReference>
<keyword evidence="2" id="KW-0274">FAD</keyword>
<keyword evidence="6" id="KW-1185">Reference proteome</keyword>
<dbReference type="Gene3D" id="3.50.50.60">
    <property type="entry name" value="FAD/NAD(P)-binding domain"/>
    <property type="match status" value="1"/>
</dbReference>